<dbReference type="RefSeq" id="WP_349962824.1">
    <property type="nucleotide sequence ID" value="NZ_CP157962.1"/>
</dbReference>
<dbReference type="GO" id="GO:0003700">
    <property type="term" value="F:DNA-binding transcription factor activity"/>
    <property type="evidence" value="ECO:0007669"/>
    <property type="project" value="InterPro"/>
</dbReference>
<evidence type="ECO:0000256" key="4">
    <source>
        <dbReference type="ARBA" id="ARBA00023163"/>
    </source>
</evidence>
<proteinExistence type="inferred from homology"/>
<name>A0AAU7S5B1_9HYPH</name>
<dbReference type="Gene3D" id="3.40.190.10">
    <property type="entry name" value="Periplasmic binding protein-like II"/>
    <property type="match status" value="2"/>
</dbReference>
<dbReference type="PRINTS" id="PR00039">
    <property type="entry name" value="HTHLYSR"/>
</dbReference>
<keyword evidence="2" id="KW-0805">Transcription regulation</keyword>
<dbReference type="EMBL" id="CP157962">
    <property type="protein sequence ID" value="XBT97640.1"/>
    <property type="molecule type" value="Genomic_DNA"/>
</dbReference>
<dbReference type="AlphaFoldDB" id="A0AAU7S5B1"/>
<evidence type="ECO:0000256" key="3">
    <source>
        <dbReference type="ARBA" id="ARBA00023125"/>
    </source>
</evidence>
<dbReference type="Pfam" id="PF00126">
    <property type="entry name" value="HTH_1"/>
    <property type="match status" value="1"/>
</dbReference>
<evidence type="ECO:0000259" key="5">
    <source>
        <dbReference type="PROSITE" id="PS50931"/>
    </source>
</evidence>
<reference evidence="6" key="1">
    <citation type="submission" date="2024-06" db="EMBL/GenBank/DDBJ databases">
        <authorList>
            <person name="Li T."/>
            <person name="Gao R."/>
        </authorList>
    </citation>
    <scope>NUCLEOTIDE SEQUENCE</scope>
    <source>
        <strain evidence="6">ZPR3</strain>
        <plasmid evidence="6">unnamed2</plasmid>
    </source>
</reference>
<sequence>MSFRRAAERLSMAQPPLTTAIRQMEEELGVRLFERTNRITGLTPAGEVLREEAQRTIAQAERAMTLTKRAGEGAIGTLRIGFVASSIHHLVPQIIAGFRRDNPSIVLELEEATSARQIASIIADQTDVGLVALPIPASAEMLMATKVLLESRLVAAIPADHPLASEPLFPLAALAGESWILFPESEGPGLYSTIMRACFEAGFSPRVEQRAVQMETIIGLVAAGLGVSLVPEAFLSSRHEGVAFRNLDGEGTPIPYKVGLAWRSSQSSPVLSSFLRFVEQLRQSGSLRQTAV</sequence>
<feature type="domain" description="HTH lysR-type" evidence="5">
    <location>
        <begin position="1"/>
        <end position="43"/>
    </location>
</feature>
<dbReference type="PANTHER" id="PTHR30346">
    <property type="entry name" value="TRANSCRIPTIONAL DUAL REGULATOR HCAR-RELATED"/>
    <property type="match status" value="1"/>
</dbReference>
<dbReference type="InterPro" id="IPR000847">
    <property type="entry name" value="LysR_HTH_N"/>
</dbReference>
<organism evidence="6">
    <name type="scientific">Rhizobium sp. ZPR3</name>
    <dbReference type="NCBI Taxonomy" id="3158967"/>
    <lineage>
        <taxon>Bacteria</taxon>
        <taxon>Pseudomonadati</taxon>
        <taxon>Pseudomonadota</taxon>
        <taxon>Alphaproteobacteria</taxon>
        <taxon>Hyphomicrobiales</taxon>
        <taxon>Rhizobiaceae</taxon>
        <taxon>Rhizobium/Agrobacterium group</taxon>
        <taxon>Rhizobium</taxon>
    </lineage>
</organism>
<evidence type="ECO:0000313" key="6">
    <source>
        <dbReference type="EMBL" id="XBT97640.1"/>
    </source>
</evidence>
<dbReference type="Pfam" id="PF03466">
    <property type="entry name" value="LysR_substrate"/>
    <property type="match status" value="1"/>
</dbReference>
<accession>A0AAU7S5B1</accession>
<dbReference type="InterPro" id="IPR005119">
    <property type="entry name" value="LysR_subst-bd"/>
</dbReference>
<dbReference type="SUPFAM" id="SSF46785">
    <property type="entry name" value="Winged helix' DNA-binding domain"/>
    <property type="match status" value="1"/>
</dbReference>
<dbReference type="GO" id="GO:0003677">
    <property type="term" value="F:DNA binding"/>
    <property type="evidence" value="ECO:0007669"/>
    <property type="project" value="UniProtKB-KW"/>
</dbReference>
<evidence type="ECO:0000256" key="1">
    <source>
        <dbReference type="ARBA" id="ARBA00009437"/>
    </source>
</evidence>
<dbReference type="PROSITE" id="PS50931">
    <property type="entry name" value="HTH_LYSR"/>
    <property type="match status" value="1"/>
</dbReference>
<gene>
    <name evidence="6" type="ORF">ABM479_30530</name>
</gene>
<dbReference type="CDD" id="cd08414">
    <property type="entry name" value="PBP2_LTTR_aromatics_like"/>
    <property type="match status" value="1"/>
</dbReference>
<dbReference type="PANTHER" id="PTHR30346:SF0">
    <property type="entry name" value="HCA OPERON TRANSCRIPTIONAL ACTIVATOR HCAR"/>
    <property type="match status" value="1"/>
</dbReference>
<comment type="similarity">
    <text evidence="1">Belongs to the LysR transcriptional regulatory family.</text>
</comment>
<evidence type="ECO:0000256" key="2">
    <source>
        <dbReference type="ARBA" id="ARBA00023015"/>
    </source>
</evidence>
<dbReference type="GO" id="GO:0032993">
    <property type="term" value="C:protein-DNA complex"/>
    <property type="evidence" value="ECO:0007669"/>
    <property type="project" value="TreeGrafter"/>
</dbReference>
<keyword evidence="6" id="KW-0614">Plasmid</keyword>
<keyword evidence="3" id="KW-0238">DNA-binding</keyword>
<dbReference type="InterPro" id="IPR036388">
    <property type="entry name" value="WH-like_DNA-bd_sf"/>
</dbReference>
<protein>
    <submittedName>
        <fullName evidence="6">LysR family transcriptional regulator</fullName>
    </submittedName>
</protein>
<dbReference type="InterPro" id="IPR036390">
    <property type="entry name" value="WH_DNA-bd_sf"/>
</dbReference>
<geneLocation type="plasmid" evidence="6">
    <name>unnamed2</name>
</geneLocation>
<dbReference type="SUPFAM" id="SSF53850">
    <property type="entry name" value="Periplasmic binding protein-like II"/>
    <property type="match status" value="1"/>
</dbReference>
<keyword evidence="4" id="KW-0804">Transcription</keyword>
<dbReference type="Gene3D" id="1.10.10.10">
    <property type="entry name" value="Winged helix-like DNA-binding domain superfamily/Winged helix DNA-binding domain"/>
    <property type="match status" value="1"/>
</dbReference>